<dbReference type="InterPro" id="IPR050206">
    <property type="entry name" value="FtsK/SpoIIIE/SftA"/>
</dbReference>
<dbReference type="PROSITE" id="PS50901">
    <property type="entry name" value="FTSK"/>
    <property type="match status" value="1"/>
</dbReference>
<feature type="domain" description="FtsK" evidence="7">
    <location>
        <begin position="1158"/>
        <end position="1475"/>
    </location>
</feature>
<dbReference type="Gene3D" id="3.40.50.300">
    <property type="entry name" value="P-loop containing nucleotide triphosphate hydrolases"/>
    <property type="match status" value="2"/>
</dbReference>
<dbReference type="PANTHER" id="PTHR22683">
    <property type="entry name" value="SPORULATION PROTEIN RELATED"/>
    <property type="match status" value="1"/>
</dbReference>
<feature type="compositionally biased region" description="Polar residues" evidence="5">
    <location>
        <begin position="626"/>
        <end position="636"/>
    </location>
</feature>
<keyword evidence="2 4" id="KW-0547">Nucleotide-binding</keyword>
<feature type="region of interest" description="Disordered" evidence="5">
    <location>
        <begin position="1"/>
        <end position="29"/>
    </location>
</feature>
<feature type="binding site" evidence="4">
    <location>
        <begin position="1176"/>
        <end position="1183"/>
    </location>
    <ligand>
        <name>ATP</name>
        <dbReference type="ChEBI" id="CHEBI:30616"/>
    </ligand>
</feature>
<feature type="compositionally biased region" description="Pro residues" evidence="5">
    <location>
        <begin position="446"/>
        <end position="455"/>
    </location>
</feature>
<feature type="compositionally biased region" description="Gly residues" evidence="5">
    <location>
        <begin position="700"/>
        <end position="716"/>
    </location>
</feature>
<feature type="compositionally biased region" description="Basic and acidic residues" evidence="5">
    <location>
        <begin position="1505"/>
        <end position="1516"/>
    </location>
</feature>
<dbReference type="InterPro" id="IPR027417">
    <property type="entry name" value="P-loop_NTPase"/>
</dbReference>
<organism evidence="8 9">
    <name type="scientific">Streptomyces demainii</name>
    <dbReference type="NCBI Taxonomy" id="588122"/>
    <lineage>
        <taxon>Bacteria</taxon>
        <taxon>Bacillati</taxon>
        <taxon>Actinomycetota</taxon>
        <taxon>Actinomycetes</taxon>
        <taxon>Kitasatosporales</taxon>
        <taxon>Streptomycetaceae</taxon>
        <taxon>Streptomyces</taxon>
    </lineage>
</organism>
<dbReference type="SUPFAM" id="SSF49879">
    <property type="entry name" value="SMAD/FHA domain"/>
    <property type="match status" value="1"/>
</dbReference>
<feature type="compositionally biased region" description="Gly residues" evidence="5">
    <location>
        <begin position="1279"/>
        <end position="1292"/>
    </location>
</feature>
<dbReference type="PROSITE" id="PS50006">
    <property type="entry name" value="FHA_DOMAIN"/>
    <property type="match status" value="1"/>
</dbReference>
<dbReference type="EMBL" id="JAURUE010000001">
    <property type="protein sequence ID" value="MDP9609629.1"/>
    <property type="molecule type" value="Genomic_DNA"/>
</dbReference>
<dbReference type="SUPFAM" id="SSF52540">
    <property type="entry name" value="P-loop containing nucleoside triphosphate hydrolases"/>
    <property type="match status" value="1"/>
</dbReference>
<protein>
    <recommendedName>
        <fullName evidence="10">FHA domain-containing protein</fullName>
    </recommendedName>
</protein>
<evidence type="ECO:0000256" key="5">
    <source>
        <dbReference type="SAM" id="MobiDB-lite"/>
    </source>
</evidence>
<dbReference type="InterPro" id="IPR008984">
    <property type="entry name" value="SMAD_FHA_dom_sf"/>
</dbReference>
<dbReference type="PANTHER" id="PTHR22683:SF1">
    <property type="entry name" value="TYPE VII SECRETION SYSTEM PROTEIN ESSC"/>
    <property type="match status" value="1"/>
</dbReference>
<feature type="compositionally biased region" description="Low complexity" evidence="5">
    <location>
        <begin position="360"/>
        <end position="381"/>
    </location>
</feature>
<evidence type="ECO:0000256" key="3">
    <source>
        <dbReference type="ARBA" id="ARBA00022840"/>
    </source>
</evidence>
<dbReference type="InterPro" id="IPR000253">
    <property type="entry name" value="FHA_dom"/>
</dbReference>
<evidence type="ECO:0000259" key="7">
    <source>
        <dbReference type="PROSITE" id="PS50901"/>
    </source>
</evidence>
<feature type="compositionally biased region" description="Basic and acidic residues" evidence="5">
    <location>
        <begin position="241"/>
        <end position="260"/>
    </location>
</feature>
<feature type="region of interest" description="Disordered" evidence="5">
    <location>
        <begin position="227"/>
        <end position="734"/>
    </location>
</feature>
<evidence type="ECO:0000256" key="1">
    <source>
        <dbReference type="ARBA" id="ARBA00022553"/>
    </source>
</evidence>
<reference evidence="8 9" key="1">
    <citation type="submission" date="2023-07" db="EMBL/GenBank/DDBJ databases">
        <title>Sequencing the genomes of 1000 actinobacteria strains.</title>
        <authorList>
            <person name="Klenk H.-P."/>
        </authorList>
    </citation>
    <scope>NUCLEOTIDE SEQUENCE [LARGE SCALE GENOMIC DNA]</scope>
    <source>
        <strain evidence="8 9">DSM 41600</strain>
    </source>
</reference>
<feature type="compositionally biased region" description="Low complexity" evidence="5">
    <location>
        <begin position="568"/>
        <end position="607"/>
    </location>
</feature>
<feature type="compositionally biased region" description="Pro residues" evidence="5">
    <location>
        <begin position="1350"/>
        <end position="1361"/>
    </location>
</feature>
<feature type="compositionally biased region" description="Pro residues" evidence="5">
    <location>
        <begin position="391"/>
        <end position="417"/>
    </location>
</feature>
<feature type="compositionally biased region" description="Low complexity" evidence="5">
    <location>
        <begin position="518"/>
        <end position="538"/>
    </location>
</feature>
<evidence type="ECO:0008006" key="10">
    <source>
        <dbReference type="Google" id="ProtNLM"/>
    </source>
</evidence>
<feature type="compositionally biased region" description="Low complexity" evidence="5">
    <location>
        <begin position="1327"/>
        <end position="1345"/>
    </location>
</feature>
<accession>A0ABT9KMG0</accession>
<feature type="region of interest" description="Disordered" evidence="5">
    <location>
        <begin position="1279"/>
        <end position="1364"/>
    </location>
</feature>
<dbReference type="SMART" id="SM00382">
    <property type="entry name" value="AAA"/>
    <property type="match status" value="1"/>
</dbReference>
<comment type="caution">
    <text evidence="8">The sequence shown here is derived from an EMBL/GenBank/DDBJ whole genome shotgun (WGS) entry which is preliminary data.</text>
</comment>
<dbReference type="InterPro" id="IPR003593">
    <property type="entry name" value="AAA+_ATPase"/>
</dbReference>
<sequence>MQIRLTVLGPRSAHPGRSGHHPAPASAPHAPMGAVDVLVTAPAGTALASVAGGLADAVAAAGYEAGGGGAGGAVVLYAGGRRLDPQRCALGEPPLVDGAVLSLQGPADPDSGHYPGYPGLPDAAVADATVHLDVVAGPDAGGVHLLHGGQVRIGRSADADVPLDDPDVSRLHCAVTVAEDGRVTIADLGSTNGTAADGVPVGARPVPLAPGALLRIGESALRLRVPSATSGFPPAPARLPVHADGEGHLRVSPAEDHPTHAEGPWTGAPRPAPTHEAPRPAPTHEASRSASAQGAPRSAPTHEAPRSAPTHAAQGAWTPPARHPGAGWTRVPRAEERTGPADVSDRRDDSGRGGRDDSGRGAPSGARGGAQPRAAHPAGPGDRPAYDDSPRPAPGDGPHPMPGGSPMPGDSPHPTPGAAPQGPQGRHGPGHGQDPRADRRTGAPAAPGPQSPGPQGPGQRGPGAPEDTGHGPAAADTGRRGAQPQPYGGERGDRSPGDGRAPQDASATGDRRYDDPLTTPTRRAAAPRAGAPGHTPAGQPARGGEQPRARGVRGQGTDAAPGHRHTPHGAPGTPAGPGSPYGDPAGSPGSPYGAPAAGPGSPYGSPAVGHDRQGEGGTGQPGPGASYSNNAGHGTSTGHGRQGEPGPGRQPGPGAGYNRGGQPGGQAPQGPSTVGAPADAGGGRSPYDGTPTAPGEDAWQGGGAAQRGDGARQGRGGARRGGDRTHAGAYALDAPGAQARRRGIGAWVRQLTGKAAERGEAREDGGARAMAARAAAEVEESQRRWPDPAAVLMTALGPGPRLWERAQGHPDTLTVRLGSADRLAADGGLLPAAPVTVDLRQSGSLGLAGPRTRVAGLVRSVVAQLAALHSPAVLEIVLISGEERMAEWSWLGWLPQLQPSRGQDCRLLLAYDLEQATARTAELTRRLEDGPLGPGWADASPTAVAAVAARHSGPYAVVVVDGVPGPAALRDTLARLAVTGRAAGIHLLCPAEAPAASPTSPLPRSYEAACAASPAFAACGVAAVLSGDVATGLQIVPGGGPMPGATGVTGVTGVTGTTGVTGATGATTTVTVDAVSAAWAERFARALAPLRPAAAGQGGAFGGPGGPPAAPLPDSARLLDELGLARATPASLMARWAAAADEVPAGGRALAVLGAGPRGPLSVDLAADGPHALIEGAAGTGKTELLRSFAASLAAAERPDRLELVLLDGAGAGAGSGTGAGEGLRVCTDLPHVSTHLAATDPVRMREFAQALSSELKRRAELLGPLDFTAWHARSLQGDGGGDGAADAGGGPSATRAGSTRTGATGTGTASPGATGPGTTGTGVTGPGTASPGTASPGATGTGAARVVAPRPPGDIDPPPSDTLRTLNLRAQRAQRTQRAPSASAAARPRPLPRLVVLVDDFDALVAPALGSPGRPAAGSVVRALEAIARDGARLGVHLVVASGRPDRTADTAAVERAGLRITLDPRPLDPAGPIHRAQPTHPAMAQTTGVARPEEAHPGNARPGETHAGEPRRGGPEGPGAASAPSTRSVTSASPASPAAAASDGDPAPGRGRLFHPDGTAPTPFQAGRVTGRIPRTATQRPTVVPLEWRRMGDPPARRPLRELGNGPTDLALLASALQRAAQSADAPTAPALI</sequence>
<feature type="domain" description="FHA" evidence="6">
    <location>
        <begin position="151"/>
        <end position="201"/>
    </location>
</feature>
<dbReference type="Pfam" id="PF01580">
    <property type="entry name" value="FtsK_SpoIIIE"/>
    <property type="match status" value="1"/>
</dbReference>
<name>A0ABT9KMG0_9ACTN</name>
<dbReference type="SMART" id="SM00240">
    <property type="entry name" value="FHA"/>
    <property type="match status" value="1"/>
</dbReference>
<feature type="compositionally biased region" description="Low complexity" evidence="5">
    <location>
        <begin position="1520"/>
        <end position="1552"/>
    </location>
</feature>
<dbReference type="InterPro" id="IPR002543">
    <property type="entry name" value="FtsK_dom"/>
</dbReference>
<dbReference type="RefSeq" id="WP_307110393.1">
    <property type="nucleotide sequence ID" value="NZ_JAURUE010000001.1"/>
</dbReference>
<keyword evidence="1" id="KW-0597">Phosphoprotein</keyword>
<keyword evidence="3 4" id="KW-0067">ATP-binding</keyword>
<evidence type="ECO:0000256" key="4">
    <source>
        <dbReference type="PROSITE-ProRule" id="PRU00289"/>
    </source>
</evidence>
<keyword evidence="9" id="KW-1185">Reference proteome</keyword>
<dbReference type="CDD" id="cd00060">
    <property type="entry name" value="FHA"/>
    <property type="match status" value="1"/>
</dbReference>
<gene>
    <name evidence="8" type="ORF">JOF35_001906</name>
</gene>
<evidence type="ECO:0000256" key="2">
    <source>
        <dbReference type="ARBA" id="ARBA00022741"/>
    </source>
</evidence>
<evidence type="ECO:0000313" key="8">
    <source>
        <dbReference type="EMBL" id="MDP9609629.1"/>
    </source>
</evidence>
<feature type="region of interest" description="Disordered" evidence="5">
    <location>
        <begin position="1464"/>
        <end position="1580"/>
    </location>
</feature>
<feature type="compositionally biased region" description="Gly residues" evidence="5">
    <location>
        <begin position="1315"/>
        <end position="1326"/>
    </location>
</feature>
<evidence type="ECO:0000259" key="6">
    <source>
        <dbReference type="PROSITE" id="PS50006"/>
    </source>
</evidence>
<dbReference type="Gene3D" id="2.60.200.20">
    <property type="match status" value="1"/>
</dbReference>
<feature type="compositionally biased region" description="Basic and acidic residues" evidence="5">
    <location>
        <begin position="332"/>
        <end position="359"/>
    </location>
</feature>
<proteinExistence type="predicted"/>
<dbReference type="Pfam" id="PF00498">
    <property type="entry name" value="FHA"/>
    <property type="match status" value="1"/>
</dbReference>
<evidence type="ECO:0000313" key="9">
    <source>
        <dbReference type="Proteomes" id="UP001234880"/>
    </source>
</evidence>
<feature type="compositionally biased region" description="Low complexity" evidence="5">
    <location>
        <begin position="1293"/>
        <end position="1314"/>
    </location>
</feature>
<dbReference type="Proteomes" id="UP001234880">
    <property type="component" value="Unassembled WGS sequence"/>
</dbReference>
<feature type="compositionally biased region" description="Gly residues" evidence="5">
    <location>
        <begin position="643"/>
        <end position="664"/>
    </location>
</feature>